<dbReference type="Pfam" id="PF00650">
    <property type="entry name" value="CRAL_TRIO"/>
    <property type="match status" value="1"/>
</dbReference>
<dbReference type="Gene3D" id="3.40.525.10">
    <property type="entry name" value="CRAL-TRIO lipid binding domain"/>
    <property type="match status" value="1"/>
</dbReference>
<dbReference type="AlphaFoldDB" id="A0A1B6EH81"/>
<dbReference type="InterPro" id="IPR001251">
    <property type="entry name" value="CRAL-TRIO_dom"/>
</dbReference>
<accession>A0A1B6EH81</accession>
<dbReference type="InterPro" id="IPR011074">
    <property type="entry name" value="CRAL/TRIO_N_dom"/>
</dbReference>
<evidence type="ECO:0000313" key="2">
    <source>
        <dbReference type="EMBL" id="JAS37298.1"/>
    </source>
</evidence>
<dbReference type="SUPFAM" id="SSF46938">
    <property type="entry name" value="CRAL/TRIO N-terminal domain"/>
    <property type="match status" value="1"/>
</dbReference>
<reference evidence="2" key="1">
    <citation type="submission" date="2015-11" db="EMBL/GenBank/DDBJ databases">
        <title>De novo transcriptome assembly of four potential Pierce s Disease insect vectors from Arizona vineyards.</title>
        <authorList>
            <person name="Tassone E.E."/>
        </authorList>
    </citation>
    <scope>NUCLEOTIDE SEQUENCE</scope>
</reference>
<dbReference type="PRINTS" id="PR00180">
    <property type="entry name" value="CRETINALDHBP"/>
</dbReference>
<feature type="domain" description="CRAL-TRIO" evidence="1">
    <location>
        <begin position="105"/>
        <end position="267"/>
    </location>
</feature>
<sequence length="301" mass="35156">MPTSVKDEVGDVEASLDLDGLPEQVEQYARETLGETEENKIRTLQEFSDIIYERGDVIPLRMDDNYLLRFLRARSFKVESAYRLLVNYYTFRENNPEFYDVNPLDLSFIGDADAVSVMPYREQTGRRILIYKLGKWNPSEYAADELFKATLAILELGILEPRAQVLGGRVIWDLEGLTMAHYWQISPAIVQKVIELMVTSFPMKVHSIHIVNESWVFDMIFSMFKPFLGRRYRDIMFFHGTDMESLHAHIHPKFLPKVYGGIRPDFGYRDWFESLSKNPRIVEQMELLGYKKENNTEKSEA</sequence>
<name>A0A1B6EH81_9HEMI</name>
<gene>
    <name evidence="2" type="ORF">g.21876</name>
</gene>
<dbReference type="CDD" id="cd00170">
    <property type="entry name" value="SEC14"/>
    <property type="match status" value="1"/>
</dbReference>
<protein>
    <recommendedName>
        <fullName evidence="1">CRAL-TRIO domain-containing protein</fullName>
    </recommendedName>
</protein>
<dbReference type="GO" id="GO:1902936">
    <property type="term" value="F:phosphatidylinositol bisphosphate binding"/>
    <property type="evidence" value="ECO:0007669"/>
    <property type="project" value="TreeGrafter"/>
</dbReference>
<dbReference type="Gene3D" id="1.20.5.1200">
    <property type="entry name" value="Alpha-tocopherol transfer"/>
    <property type="match status" value="1"/>
</dbReference>
<evidence type="ECO:0000259" key="1">
    <source>
        <dbReference type="PROSITE" id="PS50191"/>
    </source>
</evidence>
<proteinExistence type="predicted"/>
<dbReference type="PROSITE" id="PS50191">
    <property type="entry name" value="CRAL_TRIO"/>
    <property type="match status" value="1"/>
</dbReference>
<organism evidence="2">
    <name type="scientific">Cuerna arida</name>
    <dbReference type="NCBI Taxonomy" id="1464854"/>
    <lineage>
        <taxon>Eukaryota</taxon>
        <taxon>Metazoa</taxon>
        <taxon>Ecdysozoa</taxon>
        <taxon>Arthropoda</taxon>
        <taxon>Hexapoda</taxon>
        <taxon>Insecta</taxon>
        <taxon>Pterygota</taxon>
        <taxon>Neoptera</taxon>
        <taxon>Paraneoptera</taxon>
        <taxon>Hemiptera</taxon>
        <taxon>Auchenorrhyncha</taxon>
        <taxon>Membracoidea</taxon>
        <taxon>Cicadellidae</taxon>
        <taxon>Cicadellinae</taxon>
        <taxon>Proconiini</taxon>
        <taxon>Cuerna</taxon>
    </lineage>
</organism>
<dbReference type="SMART" id="SM00516">
    <property type="entry name" value="SEC14"/>
    <property type="match status" value="1"/>
</dbReference>
<dbReference type="PANTHER" id="PTHR10174">
    <property type="entry name" value="ALPHA-TOCOPHEROL TRANSFER PROTEIN-RELATED"/>
    <property type="match status" value="1"/>
</dbReference>
<dbReference type="Gene3D" id="1.10.8.20">
    <property type="entry name" value="N-terminal domain of phosphatidylinositol transfer protein sec14p"/>
    <property type="match status" value="1"/>
</dbReference>
<dbReference type="InterPro" id="IPR036273">
    <property type="entry name" value="CRAL/TRIO_N_dom_sf"/>
</dbReference>
<dbReference type="GO" id="GO:0016020">
    <property type="term" value="C:membrane"/>
    <property type="evidence" value="ECO:0007669"/>
    <property type="project" value="TreeGrafter"/>
</dbReference>
<dbReference type="Pfam" id="PF03765">
    <property type="entry name" value="CRAL_TRIO_N"/>
    <property type="match status" value="1"/>
</dbReference>
<dbReference type="SUPFAM" id="SSF52087">
    <property type="entry name" value="CRAL/TRIO domain"/>
    <property type="match status" value="1"/>
</dbReference>
<dbReference type="InterPro" id="IPR036865">
    <property type="entry name" value="CRAL-TRIO_dom_sf"/>
</dbReference>
<dbReference type="SMART" id="SM01100">
    <property type="entry name" value="CRAL_TRIO_N"/>
    <property type="match status" value="1"/>
</dbReference>
<dbReference type="PANTHER" id="PTHR10174:SF234">
    <property type="entry name" value="SD01558P"/>
    <property type="match status" value="1"/>
</dbReference>
<dbReference type="EMBL" id="GECZ01032471">
    <property type="protein sequence ID" value="JAS37298.1"/>
    <property type="molecule type" value="Transcribed_RNA"/>
</dbReference>